<dbReference type="PROSITE" id="PS50853">
    <property type="entry name" value="FN3"/>
    <property type="match status" value="2"/>
</dbReference>
<dbReference type="InterPro" id="IPR003961">
    <property type="entry name" value="FN3_dom"/>
</dbReference>
<keyword evidence="3 10" id="KW-0812">Transmembrane</keyword>
<dbReference type="GO" id="GO:0030154">
    <property type="term" value="P:cell differentiation"/>
    <property type="evidence" value="ECO:0007669"/>
    <property type="project" value="UniProtKB-ARBA"/>
</dbReference>
<dbReference type="GO" id="GO:0002376">
    <property type="term" value="P:immune system process"/>
    <property type="evidence" value="ECO:0007669"/>
    <property type="project" value="UniProtKB-KW"/>
</dbReference>
<dbReference type="AlphaFoldDB" id="A0A1S2ZGC9"/>
<dbReference type="RefSeq" id="XP_007518971.2">
    <property type="nucleotide sequence ID" value="XM_007518909.2"/>
</dbReference>
<dbReference type="InParanoid" id="A0A1S2ZGC9"/>
<protein>
    <submittedName>
        <fullName evidence="14">Interleukin-31 receptor subunit alpha</fullName>
    </submittedName>
</protein>
<keyword evidence="13" id="KW-1185">Reference proteome</keyword>
<comment type="similarity">
    <text evidence="2">Belongs to the type I cytokine receptor family. Type 2 subfamily.</text>
</comment>
<dbReference type="GO" id="GO:0042734">
    <property type="term" value="C:presynaptic membrane"/>
    <property type="evidence" value="ECO:0007669"/>
    <property type="project" value="UniProtKB-SubCell"/>
</dbReference>
<keyword evidence="4 11" id="KW-0732">Signal</keyword>
<feature type="signal peptide" evidence="11">
    <location>
        <begin position="1"/>
        <end position="33"/>
    </location>
</feature>
<dbReference type="Gene3D" id="2.60.40.10">
    <property type="entry name" value="Immunoglobulins"/>
    <property type="match status" value="5"/>
</dbReference>
<dbReference type="CTD" id="133396"/>
<feature type="transmembrane region" description="Helical" evidence="10">
    <location>
        <begin position="531"/>
        <end position="554"/>
    </location>
</feature>
<evidence type="ECO:0000256" key="4">
    <source>
        <dbReference type="ARBA" id="ARBA00022729"/>
    </source>
</evidence>
<sequence>MKATCFKPADINSRVMWTWTVWMLPLLSKFILADLPAKPENISCILYYRKNLTCSWSADSRAKYTEYRVNRTYYDGNNSDMCGSNSNSEHRASCSYYSGITPPLPYTLQVEARNADGIIQSDLFHEELETIIKTEAPEILSVKPILGVRRMVQVKWKSPPAPRYYILTYTLRLRTVDSRHWMYVNFRRQVLTEAIETYNLTELQAFTKYVVSLRCKVEESRFWSDWSQEKTGTTEEEAPYGLDVWRVLGPAEADGIRTVQVLWKKAKGAPVLEKNFGYTLWYFPENTTLRRTQNTTEQQYKLTLEGKAYWVCVVAYNTLGKSPVAKLRIPAVEEKAFQCIKFVQARLTQGQLVVEWQSSKPEVNMWVLEWFKDVDSEPPTLSWESVSHTWNWTIEQDQLESFWCYNITVYPVLQHLVGEPYSIQAYVKEGAPSASPATKAENVGVKTATITWKEIPKSQRRGFIRNYTIFYQAEDGKEFSKTVNSTILQYDLESLTRKTSYTVWIMASTSVGGINSTSINFKTLSISIHEIILISFLVGGGLLILIILVVAYGLRKPNKLKLLCWPSIPNPAKSSVAIWPSNDSKNKLNLKEFGDSMSTEDDKTLKSSAASDLIDKLVVNYENFLEEVSIEESRKGQEVVLGGEENKYVTFPSGPTCQLEKTFEEVPVSTDRPPGKSSLCSVMSEESYLESEEQFLSSAPSLNQDYFCEEDVPNPYLKNSVTTREFLMSENSPDQSKRD</sequence>
<feature type="domain" description="Fibronectin type-III" evidence="12">
    <location>
        <begin position="136"/>
        <end position="237"/>
    </location>
</feature>
<dbReference type="Pfam" id="PF00041">
    <property type="entry name" value="fn3"/>
    <property type="match status" value="1"/>
</dbReference>
<dbReference type="PANTHER" id="PTHR48423">
    <property type="entry name" value="INTERLEUKIN-27 RECEPTOR SUBUNIT ALPHA"/>
    <property type="match status" value="1"/>
</dbReference>
<comment type="subcellular location">
    <subcellularLocation>
        <location evidence="1">Membrane</location>
        <topology evidence="1">Single-pass type I membrane protein</topology>
    </subcellularLocation>
</comment>
<evidence type="ECO:0000256" key="9">
    <source>
        <dbReference type="ARBA" id="ARBA00023180"/>
    </source>
</evidence>
<organism evidence="13 14">
    <name type="scientific">Erinaceus europaeus</name>
    <name type="common">Western European hedgehog</name>
    <dbReference type="NCBI Taxonomy" id="9365"/>
    <lineage>
        <taxon>Eukaryota</taxon>
        <taxon>Metazoa</taxon>
        <taxon>Chordata</taxon>
        <taxon>Craniata</taxon>
        <taxon>Vertebrata</taxon>
        <taxon>Euteleostomi</taxon>
        <taxon>Mammalia</taxon>
        <taxon>Eutheria</taxon>
        <taxon>Laurasiatheria</taxon>
        <taxon>Eulipotyphla</taxon>
        <taxon>Erinaceidae</taxon>
        <taxon>Erinaceinae</taxon>
        <taxon>Erinaceus</taxon>
    </lineage>
</organism>
<evidence type="ECO:0000256" key="3">
    <source>
        <dbReference type="ARBA" id="ARBA00022692"/>
    </source>
</evidence>
<accession>A0A1S2ZGC9</accession>
<dbReference type="FunCoup" id="A0A1S2ZGC9">
    <property type="interactions" value="1"/>
</dbReference>
<evidence type="ECO:0000313" key="14">
    <source>
        <dbReference type="RefSeq" id="XP_007518971.2"/>
    </source>
</evidence>
<evidence type="ECO:0000259" key="12">
    <source>
        <dbReference type="PROSITE" id="PS50853"/>
    </source>
</evidence>
<dbReference type="PANTHER" id="PTHR48423:SF1">
    <property type="entry name" value="INTERLEUKIN-27 RECEPTOR SUBUNIT ALPHA"/>
    <property type="match status" value="1"/>
</dbReference>
<evidence type="ECO:0000256" key="6">
    <source>
        <dbReference type="ARBA" id="ARBA00022989"/>
    </source>
</evidence>
<dbReference type="STRING" id="9365.ENSEEUP00000007088"/>
<evidence type="ECO:0000313" key="13">
    <source>
        <dbReference type="Proteomes" id="UP001652624"/>
    </source>
</evidence>
<feature type="chain" id="PRO_5045978290" evidence="11">
    <location>
        <begin position="34"/>
        <end position="739"/>
    </location>
</feature>
<keyword evidence="9" id="KW-0325">Glycoprotein</keyword>
<reference evidence="14" key="1">
    <citation type="submission" date="2025-08" db="UniProtKB">
        <authorList>
            <consortium name="RefSeq"/>
        </authorList>
    </citation>
    <scope>IDENTIFICATION</scope>
</reference>
<keyword evidence="7 10" id="KW-0472">Membrane</keyword>
<dbReference type="SUPFAM" id="SSF49265">
    <property type="entry name" value="Fibronectin type III"/>
    <property type="match status" value="4"/>
</dbReference>
<evidence type="ECO:0000256" key="10">
    <source>
        <dbReference type="SAM" id="Phobius"/>
    </source>
</evidence>
<dbReference type="SMART" id="SM00060">
    <property type="entry name" value="FN3"/>
    <property type="match status" value="4"/>
</dbReference>
<feature type="domain" description="Fibronectin type-III" evidence="12">
    <location>
        <begin position="432"/>
        <end position="526"/>
    </location>
</feature>
<dbReference type="eggNOG" id="ENOG502QVZY">
    <property type="taxonomic scope" value="Eukaryota"/>
</dbReference>
<evidence type="ECO:0000256" key="2">
    <source>
        <dbReference type="ARBA" id="ARBA00008921"/>
    </source>
</evidence>
<gene>
    <name evidence="14" type="primary">IL31RA</name>
</gene>
<keyword evidence="8 14" id="KW-0675">Receptor</keyword>
<evidence type="ECO:0000256" key="7">
    <source>
        <dbReference type="ARBA" id="ARBA00023136"/>
    </source>
</evidence>
<dbReference type="InterPro" id="IPR013783">
    <property type="entry name" value="Ig-like_fold"/>
</dbReference>
<proteinExistence type="inferred from homology"/>
<evidence type="ECO:0000256" key="11">
    <source>
        <dbReference type="SAM" id="SignalP"/>
    </source>
</evidence>
<name>A0A1S2ZGC9_ERIEU</name>
<evidence type="ECO:0000256" key="8">
    <source>
        <dbReference type="ARBA" id="ARBA00023170"/>
    </source>
</evidence>
<dbReference type="CDD" id="cd00063">
    <property type="entry name" value="FN3"/>
    <property type="match status" value="1"/>
</dbReference>
<dbReference type="InterPro" id="IPR036116">
    <property type="entry name" value="FN3_sf"/>
</dbReference>
<keyword evidence="6 10" id="KW-1133">Transmembrane helix</keyword>
<dbReference type="OrthoDB" id="9828391at2759"/>
<keyword evidence="5" id="KW-0677">Repeat</keyword>
<dbReference type="InterPro" id="IPR052672">
    <property type="entry name" value="Type1_Cytokine_Rcpt_Type2"/>
</dbReference>
<evidence type="ECO:0000256" key="1">
    <source>
        <dbReference type="ARBA" id="ARBA00004479"/>
    </source>
</evidence>
<dbReference type="Proteomes" id="UP001652624">
    <property type="component" value="Chromosome 5"/>
</dbReference>
<dbReference type="GeneID" id="103109794"/>
<evidence type="ECO:0000256" key="5">
    <source>
        <dbReference type="ARBA" id="ARBA00022737"/>
    </source>
</evidence>